<organism evidence="1 2">
    <name type="scientific">Actinoplanes italicus</name>
    <dbReference type="NCBI Taxonomy" id="113567"/>
    <lineage>
        <taxon>Bacteria</taxon>
        <taxon>Bacillati</taxon>
        <taxon>Actinomycetota</taxon>
        <taxon>Actinomycetes</taxon>
        <taxon>Micromonosporales</taxon>
        <taxon>Micromonosporaceae</taxon>
        <taxon>Actinoplanes</taxon>
    </lineage>
</organism>
<protein>
    <submittedName>
        <fullName evidence="1">Uncharacterized protein</fullName>
    </submittedName>
</protein>
<gene>
    <name evidence="1" type="ORF">CLV67_101270</name>
</gene>
<accession>A0A2T0KP77</accession>
<keyword evidence="2" id="KW-1185">Reference proteome</keyword>
<evidence type="ECO:0000313" key="2">
    <source>
        <dbReference type="Proteomes" id="UP000239415"/>
    </source>
</evidence>
<dbReference type="AlphaFoldDB" id="A0A2T0KP77"/>
<dbReference type="EMBL" id="PVMZ01000001">
    <property type="protein sequence ID" value="PRX25553.1"/>
    <property type="molecule type" value="Genomic_DNA"/>
</dbReference>
<reference evidence="1 2" key="1">
    <citation type="submission" date="2018-03" db="EMBL/GenBank/DDBJ databases">
        <title>Genomic Encyclopedia of Archaeal and Bacterial Type Strains, Phase II (KMG-II): from individual species to whole genera.</title>
        <authorList>
            <person name="Goeker M."/>
        </authorList>
    </citation>
    <scope>NUCLEOTIDE SEQUENCE [LARGE SCALE GENOMIC DNA]</scope>
    <source>
        <strain evidence="1 2">DSM 43146</strain>
    </source>
</reference>
<dbReference type="Proteomes" id="UP000239415">
    <property type="component" value="Unassembled WGS sequence"/>
</dbReference>
<sequence length="67" mass="6990">MTAAAQPEIAQCENCGGLLKPAGDDWRHQDDTGCTDLWVPVHCVHCGLPAAVGCLACGQCTGVFFCP</sequence>
<name>A0A2T0KP77_9ACTN</name>
<evidence type="ECO:0000313" key="1">
    <source>
        <dbReference type="EMBL" id="PRX25553.1"/>
    </source>
</evidence>
<comment type="caution">
    <text evidence="1">The sequence shown here is derived from an EMBL/GenBank/DDBJ whole genome shotgun (WGS) entry which is preliminary data.</text>
</comment>
<proteinExistence type="predicted"/>